<comment type="caution">
    <text evidence="1">The sequence shown here is derived from an EMBL/GenBank/DDBJ whole genome shotgun (WGS) entry which is preliminary data.</text>
</comment>
<dbReference type="AlphaFoldDB" id="B7BF72"/>
<proteinExistence type="predicted"/>
<sequence length="53" mass="5796">MFGRSIGKSGAGKYGVSILKKVPRERGLFYGLTNFASFNFKPGIYSTTALTIF</sequence>
<reference evidence="1 2" key="2">
    <citation type="submission" date="2008-10" db="EMBL/GenBank/DDBJ databases">
        <authorList>
            <person name="Fulton L."/>
            <person name="Clifton S."/>
            <person name="Fulton B."/>
            <person name="Xu J."/>
            <person name="Minx P."/>
            <person name="Pepin K.H."/>
            <person name="Johnson M."/>
            <person name="Bhonagiri V."/>
            <person name="Nash W.E."/>
            <person name="Mardis E.R."/>
            <person name="Wilson R.K."/>
        </authorList>
    </citation>
    <scope>NUCLEOTIDE SEQUENCE [LARGE SCALE GENOMIC DNA]</scope>
    <source>
        <strain evidence="1 2">DSM 18315</strain>
    </source>
</reference>
<dbReference type="Proteomes" id="UP000005510">
    <property type="component" value="Unassembled WGS sequence"/>
</dbReference>
<dbReference type="HOGENOM" id="CLU_3064405_0_0_10"/>
<protein>
    <submittedName>
        <fullName evidence="1">Uncharacterized protein</fullName>
    </submittedName>
</protein>
<reference evidence="1 2" key="1">
    <citation type="submission" date="2008-10" db="EMBL/GenBank/DDBJ databases">
        <title>Draft genome sequence of Parabacteroides johnsonii (DSM 18315).</title>
        <authorList>
            <person name="Sudarsanam P."/>
            <person name="Ley R."/>
            <person name="Guruge J."/>
            <person name="Turnbaugh P.J."/>
            <person name="Mahowald M."/>
            <person name="Liep D."/>
            <person name="Gordon J."/>
        </authorList>
    </citation>
    <scope>NUCLEOTIDE SEQUENCE [LARGE SCALE GENOMIC DNA]</scope>
    <source>
        <strain evidence="1 2">DSM 18315</strain>
    </source>
</reference>
<evidence type="ECO:0000313" key="2">
    <source>
        <dbReference type="Proteomes" id="UP000005510"/>
    </source>
</evidence>
<dbReference type="EMBL" id="ABYH01000380">
    <property type="protein sequence ID" value="EEC94923.1"/>
    <property type="molecule type" value="Genomic_DNA"/>
</dbReference>
<evidence type="ECO:0000313" key="1">
    <source>
        <dbReference type="EMBL" id="EEC94923.1"/>
    </source>
</evidence>
<organism evidence="1 2">
    <name type="scientific">Parabacteroides johnsonii DSM 18315</name>
    <dbReference type="NCBI Taxonomy" id="537006"/>
    <lineage>
        <taxon>Bacteria</taxon>
        <taxon>Pseudomonadati</taxon>
        <taxon>Bacteroidota</taxon>
        <taxon>Bacteroidia</taxon>
        <taxon>Bacteroidales</taxon>
        <taxon>Tannerellaceae</taxon>
        <taxon>Parabacteroides</taxon>
    </lineage>
</organism>
<gene>
    <name evidence="1" type="ORF">PRABACTJOHN_03701</name>
</gene>
<accession>B7BF72</accession>
<name>B7BF72_9BACT</name>